<comment type="caution">
    <text evidence="2">The sequence shown here is derived from an EMBL/GenBank/DDBJ whole genome shotgun (WGS) entry which is preliminary data.</text>
</comment>
<gene>
    <name evidence="2" type="ORF">HSCHL_2295</name>
</gene>
<feature type="region of interest" description="Disordered" evidence="1">
    <location>
        <begin position="149"/>
        <end position="179"/>
    </location>
</feature>
<proteinExistence type="predicted"/>
<sequence length="179" mass="18378">MPCHGRPPFKNKKTEPGHARSVRRPERFPGTTAALPTTGTVRRRAPGVTPSVAPGPPGGPDALSRAASGAGSMGLRVSPHACRRAACSFGAGRAGLSPARHPPSMPFSSAFRRAEPFLARRTGAPAPPRMGAGPGLHTTGMVAHFRKNASAPGVKSNAESKGGGRWSLRSAFTSGSSID</sequence>
<dbReference type="Proteomes" id="UP000244180">
    <property type="component" value="Unassembled WGS sequence"/>
</dbReference>
<protein>
    <submittedName>
        <fullName evidence="2">Uncharacterized protein</fullName>
    </submittedName>
</protein>
<evidence type="ECO:0000313" key="2">
    <source>
        <dbReference type="EMBL" id="PTQ54704.1"/>
    </source>
</evidence>
<feature type="compositionally biased region" description="Basic and acidic residues" evidence="1">
    <location>
        <begin position="12"/>
        <end position="27"/>
    </location>
</feature>
<evidence type="ECO:0000313" key="3">
    <source>
        <dbReference type="Proteomes" id="UP000244180"/>
    </source>
</evidence>
<evidence type="ECO:0000256" key="1">
    <source>
        <dbReference type="SAM" id="MobiDB-lite"/>
    </source>
</evidence>
<organism evidence="2 3">
    <name type="scientific">Hydrogenibacillus schlegelii</name>
    <name type="common">Bacillus schlegelii</name>
    <dbReference type="NCBI Taxonomy" id="1484"/>
    <lineage>
        <taxon>Bacteria</taxon>
        <taxon>Bacillati</taxon>
        <taxon>Bacillota</taxon>
        <taxon>Bacilli</taxon>
        <taxon>Bacillales</taxon>
        <taxon>Bacillales Family X. Incertae Sedis</taxon>
        <taxon>Hydrogenibacillus</taxon>
    </lineage>
</organism>
<name>A0A2T5GET6_HYDSH</name>
<accession>A0A2T5GET6</accession>
<feature type="compositionally biased region" description="Polar residues" evidence="1">
    <location>
        <begin position="170"/>
        <end position="179"/>
    </location>
</feature>
<reference evidence="2 3" key="1">
    <citation type="submission" date="2017-08" db="EMBL/GenBank/DDBJ databases">
        <title>Burning lignite coal seam in the remote Altai Mountains harbors a hydrogen-driven thermophilic microbial community.</title>
        <authorList>
            <person name="Kadnikov V.V."/>
            <person name="Mardanov A.V."/>
            <person name="Ivasenko D."/>
            <person name="Beletsky A.V."/>
            <person name="Karnachuk O.V."/>
            <person name="Ravin N.V."/>
        </authorList>
    </citation>
    <scope>NUCLEOTIDE SEQUENCE [LARGE SCALE GENOMIC DNA]</scope>
    <source>
        <strain evidence="2">AL33</strain>
    </source>
</reference>
<feature type="compositionally biased region" description="Low complexity" evidence="1">
    <location>
        <begin position="29"/>
        <end position="40"/>
    </location>
</feature>
<dbReference type="EMBL" id="PEBV01000002">
    <property type="protein sequence ID" value="PTQ54704.1"/>
    <property type="molecule type" value="Genomic_DNA"/>
</dbReference>
<dbReference type="AlphaFoldDB" id="A0A2T5GET6"/>
<feature type="region of interest" description="Disordered" evidence="1">
    <location>
        <begin position="1"/>
        <end position="75"/>
    </location>
</feature>